<reference evidence="14" key="1">
    <citation type="submission" date="2016-04" db="EMBL/GenBank/DDBJ databases">
        <title>Mitochondria of Scolytid beetles.</title>
        <authorList>
            <person name="Miller K."/>
            <person name="Linard B."/>
            <person name="Vogler A.P."/>
        </authorList>
    </citation>
    <scope>NUCLEOTIDE SEQUENCE</scope>
</reference>
<dbReference type="Pfam" id="PF00895">
    <property type="entry name" value="ATP-synt_8"/>
    <property type="match status" value="1"/>
</dbReference>
<evidence type="ECO:0000256" key="3">
    <source>
        <dbReference type="ARBA" id="ARBA00011291"/>
    </source>
</evidence>
<evidence type="ECO:0000256" key="6">
    <source>
        <dbReference type="ARBA" id="ARBA00022692"/>
    </source>
</evidence>
<keyword evidence="6 12" id="KW-0812">Transmembrane</keyword>
<evidence type="ECO:0000256" key="2">
    <source>
        <dbReference type="ARBA" id="ARBA00008892"/>
    </source>
</evidence>
<evidence type="ECO:0000256" key="12">
    <source>
        <dbReference type="RuleBase" id="RU003661"/>
    </source>
</evidence>
<evidence type="ECO:0000256" key="13">
    <source>
        <dbReference type="SAM" id="Phobius"/>
    </source>
</evidence>
<keyword evidence="8 13" id="KW-1133">Transmembrane helix</keyword>
<organism evidence="14">
    <name type="scientific">Scolytinae sp. BMNH 1040146</name>
    <dbReference type="NCBI Taxonomy" id="1903785"/>
    <lineage>
        <taxon>Eukaryota</taxon>
        <taxon>Metazoa</taxon>
        <taxon>Ecdysozoa</taxon>
        <taxon>Arthropoda</taxon>
        <taxon>Hexapoda</taxon>
        <taxon>Insecta</taxon>
        <taxon>Pterygota</taxon>
        <taxon>Neoptera</taxon>
        <taxon>Endopterygota</taxon>
        <taxon>Coleoptera</taxon>
        <taxon>Polyphaga</taxon>
        <taxon>Cucujiformia</taxon>
        <taxon>Curculionidae</taxon>
        <taxon>Scolytinae</taxon>
    </lineage>
</organism>
<dbReference type="GO" id="GO:0015986">
    <property type="term" value="P:proton motive force-driven ATP synthesis"/>
    <property type="evidence" value="ECO:0007669"/>
    <property type="project" value="InterPro"/>
</dbReference>
<keyword evidence="10 12" id="KW-0496">Mitochondrion</keyword>
<dbReference type="GO" id="GO:0045259">
    <property type="term" value="C:proton-transporting ATP synthase complex"/>
    <property type="evidence" value="ECO:0007669"/>
    <property type="project" value="UniProtKB-KW"/>
</dbReference>
<evidence type="ECO:0000256" key="5">
    <source>
        <dbReference type="ARBA" id="ARBA00022547"/>
    </source>
</evidence>
<comment type="subunit">
    <text evidence="3">F-type ATPases have 2 components, CF(1) - the catalytic core - and CF(0) - the membrane proton channel.</text>
</comment>
<keyword evidence="4 12" id="KW-0813">Transport</keyword>
<evidence type="ECO:0000256" key="7">
    <source>
        <dbReference type="ARBA" id="ARBA00022781"/>
    </source>
</evidence>
<evidence type="ECO:0000256" key="8">
    <source>
        <dbReference type="ARBA" id="ARBA00022989"/>
    </source>
</evidence>
<dbReference type="InterPro" id="IPR001421">
    <property type="entry name" value="ATP8_metazoa"/>
</dbReference>
<gene>
    <name evidence="14" type="primary">atp8</name>
</gene>
<accession>A0A343A557</accession>
<evidence type="ECO:0000256" key="4">
    <source>
        <dbReference type="ARBA" id="ARBA00022448"/>
    </source>
</evidence>
<proteinExistence type="inferred from homology"/>
<keyword evidence="9 12" id="KW-0406">Ion transport</keyword>
<dbReference type="AlphaFoldDB" id="A0A343A557"/>
<evidence type="ECO:0000256" key="11">
    <source>
        <dbReference type="ARBA" id="ARBA00023136"/>
    </source>
</evidence>
<dbReference type="GO" id="GO:0015078">
    <property type="term" value="F:proton transmembrane transporter activity"/>
    <property type="evidence" value="ECO:0007669"/>
    <property type="project" value="InterPro"/>
</dbReference>
<keyword evidence="11 13" id="KW-0472">Membrane</keyword>
<dbReference type="EMBL" id="KX035184">
    <property type="protein sequence ID" value="AOY39685.1"/>
    <property type="molecule type" value="Genomic_DNA"/>
</dbReference>
<comment type="similarity">
    <text evidence="2 12">Belongs to the ATPase protein 8 family.</text>
</comment>
<sequence length="52" mass="6534">MPQMAPLSWTPLFIYFSFLYLFIMVMNYYLFNYYTSMQKISNLITMKINWKW</sequence>
<geneLocation type="mitochondrion" evidence="14"/>
<protein>
    <recommendedName>
        <fullName evidence="12">ATP synthase complex subunit 8</fullName>
    </recommendedName>
</protein>
<evidence type="ECO:0000313" key="14">
    <source>
        <dbReference type="EMBL" id="AOY39685.1"/>
    </source>
</evidence>
<comment type="subcellular location">
    <subcellularLocation>
        <location evidence="1 12">Mitochondrion membrane</location>
        <topology evidence="1 12">Single-pass membrane protein</topology>
    </subcellularLocation>
</comment>
<name>A0A343A557_9CUCU</name>
<evidence type="ECO:0000256" key="9">
    <source>
        <dbReference type="ARBA" id="ARBA00023065"/>
    </source>
</evidence>
<dbReference type="GO" id="GO:0031966">
    <property type="term" value="C:mitochondrial membrane"/>
    <property type="evidence" value="ECO:0007669"/>
    <property type="project" value="UniProtKB-SubCell"/>
</dbReference>
<keyword evidence="7 12" id="KW-0375">Hydrogen ion transport</keyword>
<keyword evidence="5 12" id="KW-0138">CF(0)</keyword>
<evidence type="ECO:0000256" key="1">
    <source>
        <dbReference type="ARBA" id="ARBA00004304"/>
    </source>
</evidence>
<evidence type="ECO:0000256" key="10">
    <source>
        <dbReference type="ARBA" id="ARBA00023128"/>
    </source>
</evidence>
<feature type="transmembrane region" description="Helical" evidence="13">
    <location>
        <begin position="12"/>
        <end position="31"/>
    </location>
</feature>